<protein>
    <submittedName>
        <fullName evidence="1">Uncharacterized protein</fullName>
    </submittedName>
</protein>
<proteinExistence type="predicted"/>
<sequence>MVNYISLLRFHIFHKLHVINRNNFNKSWLAFQNEKNKLKLSYSRDEYIRILKKYGINNLS</sequence>
<evidence type="ECO:0000313" key="1">
    <source>
        <dbReference type="EMBL" id="QHT02706.1"/>
    </source>
</evidence>
<name>A0A6C0CD86_9ZZZZ</name>
<reference evidence="1" key="1">
    <citation type="journal article" date="2020" name="Nature">
        <title>Giant virus diversity and host interactions through global metagenomics.</title>
        <authorList>
            <person name="Schulz F."/>
            <person name="Roux S."/>
            <person name="Paez-Espino D."/>
            <person name="Jungbluth S."/>
            <person name="Walsh D.A."/>
            <person name="Denef V.J."/>
            <person name="McMahon K.D."/>
            <person name="Konstantinidis K.T."/>
            <person name="Eloe-Fadrosh E.A."/>
            <person name="Kyrpides N.C."/>
            <person name="Woyke T."/>
        </authorList>
    </citation>
    <scope>NUCLEOTIDE SEQUENCE</scope>
    <source>
        <strain evidence="1">GVMAG-M-3300020595-32</strain>
    </source>
</reference>
<organism evidence="1">
    <name type="scientific">viral metagenome</name>
    <dbReference type="NCBI Taxonomy" id="1070528"/>
    <lineage>
        <taxon>unclassified sequences</taxon>
        <taxon>metagenomes</taxon>
        <taxon>organismal metagenomes</taxon>
    </lineage>
</organism>
<dbReference type="EMBL" id="MN739397">
    <property type="protein sequence ID" value="QHT02706.1"/>
    <property type="molecule type" value="Genomic_DNA"/>
</dbReference>
<accession>A0A6C0CD86</accession>
<dbReference type="AlphaFoldDB" id="A0A6C0CD86"/>